<evidence type="ECO:0000313" key="3">
    <source>
        <dbReference type="Proteomes" id="UP001172681"/>
    </source>
</evidence>
<dbReference type="AlphaFoldDB" id="A0AA38Y7R1"/>
<feature type="compositionally biased region" description="Basic and acidic residues" evidence="1">
    <location>
        <begin position="583"/>
        <end position="592"/>
    </location>
</feature>
<dbReference type="PANTHER" id="PTHR16220:SF0">
    <property type="entry name" value="WD REPEAT-CONTAINING PROTEIN WRAP73"/>
    <property type="match status" value="1"/>
</dbReference>
<organism evidence="2 3">
    <name type="scientific">Knufia peltigerae</name>
    <dbReference type="NCBI Taxonomy" id="1002370"/>
    <lineage>
        <taxon>Eukaryota</taxon>
        <taxon>Fungi</taxon>
        <taxon>Dikarya</taxon>
        <taxon>Ascomycota</taxon>
        <taxon>Pezizomycotina</taxon>
        <taxon>Eurotiomycetes</taxon>
        <taxon>Chaetothyriomycetidae</taxon>
        <taxon>Chaetothyriales</taxon>
        <taxon>Trichomeriaceae</taxon>
        <taxon>Knufia</taxon>
    </lineage>
</organism>
<dbReference type="Proteomes" id="UP001172681">
    <property type="component" value="Unassembled WGS sequence"/>
</dbReference>
<dbReference type="GO" id="GO:0005815">
    <property type="term" value="C:microtubule organizing center"/>
    <property type="evidence" value="ECO:0007669"/>
    <property type="project" value="TreeGrafter"/>
</dbReference>
<sequence>MEENTAFVGQSLQRSVLSPDGRLLAAISTDQKIHLVDLAAATKDRKAITGIKVPQSARTFLRECAIIRWSPETMWVSGKEGEALSNTTSESELSRTWLLLSDGDRLIALSTELRSPRVMRSLEDEPSTRSNILTDYKLGKHFGRLTLAEFVFNHRHALVFFEAGTNAAILSMTKPQREDIPHVKFSDSRSLAMAPDARYFSLLRRDRGQDRVTVFELGQNNEITYKSFDANTADAQSMVWCPAGSPVIAVCDSATHGTKLSFFTAQGHPLKLLDITSTTFGPSVEPVEGLGVTHWQWIRTQEKDDNRTIQIVTTAQAHVLIRYHTINSMVVNTLASFRHTHIVDGAHTTIWQETVQPHDPCSPLFIRQTGTFDALKEKQNETTRQFTSTFTSTPNPTNSNPIDITSLNCDQTLLATRTRSLPHTLFLWKLEDITPNTGDAAHPHVVLLFSHPIKQALWHPRQPNILVILTTNKRPMLYAWTNETFSPPISGAMPFDSKHTIYNITNTNMNTSTNYSASWLLECTKQEERRGHRVPILLTSKTAYEAGYLSDQGGQLVFESIITQQPLGPLETSSLSVTEEIDTPSRRPEGSRSARSVIEPNTRTGKENPDSAEAGSMKAQW</sequence>
<reference evidence="2" key="1">
    <citation type="submission" date="2022-10" db="EMBL/GenBank/DDBJ databases">
        <title>Culturing micro-colonial fungi from biological soil crusts in the Mojave desert and describing Neophaeococcomyces mojavensis, and introducing the new genera and species Taxawa tesnikishii.</title>
        <authorList>
            <person name="Kurbessoian T."/>
            <person name="Stajich J.E."/>
        </authorList>
    </citation>
    <scope>NUCLEOTIDE SEQUENCE</scope>
    <source>
        <strain evidence="2">TK_35</strain>
    </source>
</reference>
<evidence type="ECO:0000313" key="2">
    <source>
        <dbReference type="EMBL" id="KAJ9638151.1"/>
    </source>
</evidence>
<dbReference type="EMBL" id="JAPDRN010000022">
    <property type="protein sequence ID" value="KAJ9638151.1"/>
    <property type="molecule type" value="Genomic_DNA"/>
</dbReference>
<feature type="region of interest" description="Disordered" evidence="1">
    <location>
        <begin position="572"/>
        <end position="621"/>
    </location>
</feature>
<proteinExistence type="predicted"/>
<dbReference type="PANTHER" id="PTHR16220">
    <property type="entry name" value="WD REPEAT PROTEIN 8-RELATED"/>
    <property type="match status" value="1"/>
</dbReference>
<dbReference type="GO" id="GO:1990810">
    <property type="term" value="P:microtubule anchoring at mitotic spindle pole body"/>
    <property type="evidence" value="ECO:0007669"/>
    <property type="project" value="TreeGrafter"/>
</dbReference>
<name>A0AA38Y7R1_9EURO</name>
<comment type="caution">
    <text evidence="2">The sequence shown here is derived from an EMBL/GenBank/DDBJ whole genome shotgun (WGS) entry which is preliminary data.</text>
</comment>
<dbReference type="GO" id="GO:1990811">
    <property type="term" value="C:MWP complex"/>
    <property type="evidence" value="ECO:0007669"/>
    <property type="project" value="TreeGrafter"/>
</dbReference>
<gene>
    <name evidence="2" type="ORF">H2204_004462</name>
</gene>
<evidence type="ECO:0000256" key="1">
    <source>
        <dbReference type="SAM" id="MobiDB-lite"/>
    </source>
</evidence>
<dbReference type="SUPFAM" id="SSF69322">
    <property type="entry name" value="Tricorn protease domain 2"/>
    <property type="match status" value="1"/>
</dbReference>
<keyword evidence="3" id="KW-1185">Reference proteome</keyword>
<dbReference type="InterPro" id="IPR052778">
    <property type="entry name" value="Centrosome-WD_assoc"/>
</dbReference>
<accession>A0AA38Y7R1</accession>
<protein>
    <submittedName>
        <fullName evidence="2">Uncharacterized protein</fullName>
    </submittedName>
</protein>